<accession>A0A1B6VRZ1</accession>
<comment type="caution">
    <text evidence="1">The sequence shown here is derived from an EMBL/GenBank/DDBJ whole genome shotgun (WGS) entry which is preliminary data.</text>
</comment>
<dbReference type="Proteomes" id="UP000077726">
    <property type="component" value="Unassembled WGS sequence"/>
</dbReference>
<evidence type="ECO:0000313" key="1">
    <source>
        <dbReference type="EMBL" id="OAM35884.1"/>
    </source>
</evidence>
<dbReference type="EMBL" id="LXSQ01000032">
    <property type="protein sequence ID" value="OAM35884.1"/>
    <property type="molecule type" value="Genomic_DNA"/>
</dbReference>
<dbReference type="AlphaFoldDB" id="A0A1B6VRZ1"/>
<sequence>MVGLLLGGREMVVPDYTASMRAAAGRVRRNWFQVAFTRGGGLPEKWRQIGIVYQLFVFAWSKCGEGGEFFQVAFLYGQGYLKSR</sequence>
<keyword evidence="2" id="KW-1185">Reference proteome</keyword>
<proteinExistence type="predicted"/>
<protein>
    <submittedName>
        <fullName evidence="1">Uncharacterized protein</fullName>
    </submittedName>
</protein>
<gene>
    <name evidence="1" type="ORF">A7Q00_12515</name>
</gene>
<reference evidence="2" key="1">
    <citation type="submission" date="2016-05" db="EMBL/GenBank/DDBJ databases">
        <title>Draft genome of Corynebacterium afermentans subsp. afermentans LCDC 88199T.</title>
        <authorList>
            <person name="Bernier A.-M."/>
            <person name="Bernard K."/>
        </authorList>
    </citation>
    <scope>NUCLEOTIDE SEQUENCE [LARGE SCALE GENOMIC DNA]</scope>
    <source>
        <strain evidence="2">NML130454</strain>
    </source>
</reference>
<dbReference type="STRING" id="1795832.A7Q00_12515"/>
<evidence type="ECO:0000313" key="2">
    <source>
        <dbReference type="Proteomes" id="UP000077726"/>
    </source>
</evidence>
<organism evidence="1 2">
    <name type="scientific">Eikenella halliae</name>
    <dbReference type="NCBI Taxonomy" id="1795832"/>
    <lineage>
        <taxon>Bacteria</taxon>
        <taxon>Pseudomonadati</taxon>
        <taxon>Pseudomonadota</taxon>
        <taxon>Betaproteobacteria</taxon>
        <taxon>Neisseriales</taxon>
        <taxon>Neisseriaceae</taxon>
        <taxon>Eikenella</taxon>
    </lineage>
</organism>
<name>A0A1B6VRZ1_9NEIS</name>